<dbReference type="Proteomes" id="UP001175261">
    <property type="component" value="Unassembled WGS sequence"/>
</dbReference>
<keyword evidence="1" id="KW-0560">Oxidoreductase</keyword>
<feature type="domain" description="NAD-dependent epimerase/dehydratase" evidence="3">
    <location>
        <begin position="19"/>
        <end position="266"/>
    </location>
</feature>
<dbReference type="InterPro" id="IPR036291">
    <property type="entry name" value="NAD(P)-bd_dom_sf"/>
</dbReference>
<dbReference type="InterPro" id="IPR050425">
    <property type="entry name" value="NAD(P)_dehydrat-like"/>
</dbReference>
<dbReference type="AlphaFoldDB" id="A0AA39L4C5"/>
<accession>A0AA39L4C5</accession>
<protein>
    <recommendedName>
        <fullName evidence="3">NAD-dependent epimerase/dehydratase domain-containing protein</fullName>
    </recommendedName>
</protein>
<dbReference type="PANTHER" id="PTHR10366:SF579">
    <property type="entry name" value="3-BETA HYDROXYSTEROID DEHYDROGENASE_ISOMERASE FAMILY PROTEIN (AFU_ORTHOLOGUE AFUA_3G02250)"/>
    <property type="match status" value="1"/>
</dbReference>
<reference evidence="4" key="1">
    <citation type="submission" date="2022-10" db="EMBL/GenBank/DDBJ databases">
        <title>Determination and structural analysis of whole genome sequence of Sarocladium strictum F4-1.</title>
        <authorList>
            <person name="Hu L."/>
            <person name="Jiang Y."/>
        </authorList>
    </citation>
    <scope>NUCLEOTIDE SEQUENCE</scope>
    <source>
        <strain evidence="4">F4-1</strain>
    </source>
</reference>
<evidence type="ECO:0000259" key="3">
    <source>
        <dbReference type="Pfam" id="PF01370"/>
    </source>
</evidence>
<comment type="similarity">
    <text evidence="2">Belongs to the NAD(P)-dependent epimerase/dehydratase family. Dihydroflavonol-4-reductase subfamily.</text>
</comment>
<evidence type="ECO:0000313" key="4">
    <source>
        <dbReference type="EMBL" id="KAK0383449.1"/>
    </source>
</evidence>
<dbReference type="InterPro" id="IPR001509">
    <property type="entry name" value="Epimerase_deHydtase"/>
</dbReference>
<evidence type="ECO:0000256" key="2">
    <source>
        <dbReference type="ARBA" id="ARBA00023445"/>
    </source>
</evidence>
<evidence type="ECO:0000313" key="5">
    <source>
        <dbReference type="Proteomes" id="UP001175261"/>
    </source>
</evidence>
<proteinExistence type="inferred from homology"/>
<dbReference type="Gene3D" id="3.40.50.720">
    <property type="entry name" value="NAD(P)-binding Rossmann-like Domain"/>
    <property type="match status" value="1"/>
</dbReference>
<dbReference type="EMBL" id="JAPDFR010000009">
    <property type="protein sequence ID" value="KAK0383449.1"/>
    <property type="molecule type" value="Genomic_DNA"/>
</dbReference>
<gene>
    <name evidence="4" type="ORF">NLU13_9360</name>
</gene>
<name>A0AA39L4C5_SARSR</name>
<dbReference type="Pfam" id="PF01370">
    <property type="entry name" value="Epimerase"/>
    <property type="match status" value="1"/>
</dbReference>
<dbReference type="SUPFAM" id="SSF51735">
    <property type="entry name" value="NAD(P)-binding Rossmann-fold domains"/>
    <property type="match status" value="1"/>
</dbReference>
<organism evidence="4 5">
    <name type="scientific">Sarocladium strictum</name>
    <name type="common">Black bundle disease fungus</name>
    <name type="synonym">Acremonium strictum</name>
    <dbReference type="NCBI Taxonomy" id="5046"/>
    <lineage>
        <taxon>Eukaryota</taxon>
        <taxon>Fungi</taxon>
        <taxon>Dikarya</taxon>
        <taxon>Ascomycota</taxon>
        <taxon>Pezizomycotina</taxon>
        <taxon>Sordariomycetes</taxon>
        <taxon>Hypocreomycetidae</taxon>
        <taxon>Hypocreales</taxon>
        <taxon>Sarocladiaceae</taxon>
        <taxon>Sarocladium</taxon>
    </lineage>
</organism>
<sequence>MSSVASIVAPTKSSLEETVLVTGATGFIGAHIVDNLLSRGLTVRGATRSLAKGQAMIDARPQYASRLSFVQIADFQSPGGLNEAVMGVDAIVHSASPLTYDTTDNEQELVIPAINGVRAVFEAAAACVSVRRIVITSSFASVLDAARKGPPYFTYTGQDWNPLTYEETIDKNTSAVIAYRGAKKFAELEAWNFVKDKKPGFSLVALCPPMTFGPVVHPVDAAENLNESNAMLWKIAKGESPLPVARVPFWIDVRDLAAAHVEALLREEVAMKRYTPSAPERFTYGLAASLVNEEFPGLKGTVAVEAQQADESYGLDGETAARELGFTYRTFREAVQDLITQALDMKDTRKE</sequence>
<dbReference type="PANTHER" id="PTHR10366">
    <property type="entry name" value="NAD DEPENDENT EPIMERASE/DEHYDRATASE"/>
    <property type="match status" value="1"/>
</dbReference>
<dbReference type="GO" id="GO:0016616">
    <property type="term" value="F:oxidoreductase activity, acting on the CH-OH group of donors, NAD or NADP as acceptor"/>
    <property type="evidence" value="ECO:0007669"/>
    <property type="project" value="TreeGrafter"/>
</dbReference>
<evidence type="ECO:0000256" key="1">
    <source>
        <dbReference type="ARBA" id="ARBA00023002"/>
    </source>
</evidence>
<comment type="caution">
    <text evidence="4">The sequence shown here is derived from an EMBL/GenBank/DDBJ whole genome shotgun (WGS) entry which is preliminary data.</text>
</comment>
<keyword evidence="5" id="KW-1185">Reference proteome</keyword>